<name>B4EHP3_BURCJ</name>
<gene>
    <name evidence="1" type="ORF">BCAM0211</name>
</gene>
<dbReference type="eggNOG" id="COG0457">
    <property type="taxonomic scope" value="Bacteria"/>
</dbReference>
<evidence type="ECO:0000313" key="1">
    <source>
        <dbReference type="EMBL" id="CAR54069.1"/>
    </source>
</evidence>
<reference evidence="1 2" key="1">
    <citation type="journal article" date="2009" name="J. Bacteriol.">
        <title>The genome of Burkholderia cenocepacia J2315, an epidemic pathogen of cystic fibrosis patients.</title>
        <authorList>
            <person name="Holden M.T."/>
            <person name="Seth-Smith H.M."/>
            <person name="Crossman L.C."/>
            <person name="Sebaihia M."/>
            <person name="Bentley S.D."/>
            <person name="Cerdeno-Tarraga A.M."/>
            <person name="Thomson N.R."/>
            <person name="Bason N."/>
            <person name="Quail M.A."/>
            <person name="Sharp S."/>
            <person name="Cherevach I."/>
            <person name="Churcher C."/>
            <person name="Goodhead I."/>
            <person name="Hauser H."/>
            <person name="Holroyd N."/>
            <person name="Mungall K."/>
            <person name="Scott P."/>
            <person name="Walker D."/>
            <person name="White B."/>
            <person name="Rose H."/>
            <person name="Iversen P."/>
            <person name="Mil-Homens D."/>
            <person name="Rocha E.P."/>
            <person name="Fialho A.M."/>
            <person name="Baldwin A."/>
            <person name="Dowson C."/>
            <person name="Barrell B.G."/>
            <person name="Govan J.R."/>
            <person name="Vandamme P."/>
            <person name="Hart C.A."/>
            <person name="Mahenthiralingam E."/>
            <person name="Parkhill J."/>
        </authorList>
    </citation>
    <scope>NUCLEOTIDE SEQUENCE [LARGE SCALE GENOMIC DNA]</scope>
    <source>
        <strain evidence="2">ATCC BAA-245 / DSM 16553 / LMG 16656 / NCTC 13227 / J2315 / CF5610</strain>
    </source>
</reference>
<evidence type="ECO:0000313" key="2">
    <source>
        <dbReference type="Proteomes" id="UP000001035"/>
    </source>
</evidence>
<keyword evidence="2" id="KW-1185">Reference proteome</keyword>
<evidence type="ECO:0008006" key="3">
    <source>
        <dbReference type="Google" id="ProtNLM"/>
    </source>
</evidence>
<protein>
    <recommendedName>
        <fullName evidence="3">Glycosyltransferase family 1 protein</fullName>
    </recommendedName>
</protein>
<dbReference type="Proteomes" id="UP000001035">
    <property type="component" value="Chromosome 2"/>
</dbReference>
<dbReference type="HOGENOM" id="CLU_057477_0_0_4"/>
<dbReference type="EMBL" id="AM747721">
    <property type="protein sequence ID" value="CAR54069.1"/>
    <property type="molecule type" value="Genomic_DNA"/>
</dbReference>
<accession>B4EHP3</accession>
<dbReference type="RefSeq" id="WP_006489557.1">
    <property type="nucleotide sequence ID" value="NC_011001.1"/>
</dbReference>
<proteinExistence type="predicted"/>
<dbReference type="BioCyc" id="BCEN216591:G1G1V-4155-MONOMER"/>
<dbReference type="AlphaFoldDB" id="B4EHP3"/>
<dbReference type="KEGG" id="bcj:BCAM0211"/>
<sequence length="300" mass="33321">MDYNLCIVRPPGYAHSGAFTELAEVIAYGLDDLGHLVHVNENNMMPDVRNILIGCHLADPDMTAHVPDDTIVVNTEQLHVDEQPWNRNIYRWASRYETWDYSERNLAKLHSLGIGHARYLKLGFHPKLRRIPADVEQDIDVLFYGTIGPRRATILDALRARGLNVGIVSGGLYGAEREAFITRTKVVLNLHHYASHIFEVVRAFYLMTNGKAIVGEVSPTTSVDPDYADGFRAAPYDALVDACIELVRDSAQRRRLEAAALATIGRHPQARSLAPLLAPQADAVATAFREHAFTACSQAV</sequence>
<organism evidence="1 2">
    <name type="scientific">Burkholderia cenocepacia (strain ATCC BAA-245 / DSM 16553 / LMG 16656 / NCTC 13227 / J2315 / CF5610)</name>
    <name type="common">Burkholderia cepacia (strain J2315)</name>
    <dbReference type="NCBI Taxonomy" id="216591"/>
    <lineage>
        <taxon>Bacteria</taxon>
        <taxon>Pseudomonadati</taxon>
        <taxon>Pseudomonadota</taxon>
        <taxon>Betaproteobacteria</taxon>
        <taxon>Burkholderiales</taxon>
        <taxon>Burkholderiaceae</taxon>
        <taxon>Burkholderia</taxon>
        <taxon>Burkholderia cepacia complex</taxon>
    </lineage>
</organism>